<dbReference type="Gene3D" id="3.90.1530.30">
    <property type="match status" value="1"/>
</dbReference>
<proteinExistence type="inferred from homology"/>
<dbReference type="GO" id="GO:0007059">
    <property type="term" value="P:chromosome segregation"/>
    <property type="evidence" value="ECO:0007669"/>
    <property type="project" value="UniProtKB-KW"/>
</dbReference>
<dbReference type="NCBIfam" id="TIGR00180">
    <property type="entry name" value="parB_part"/>
    <property type="match status" value="1"/>
</dbReference>
<evidence type="ECO:0000256" key="3">
    <source>
        <dbReference type="ARBA" id="ARBA00023125"/>
    </source>
</evidence>
<dbReference type="InterPro" id="IPR003115">
    <property type="entry name" value="ParB_N"/>
</dbReference>
<evidence type="ECO:0000256" key="1">
    <source>
        <dbReference type="ARBA" id="ARBA00006295"/>
    </source>
</evidence>
<keyword evidence="2" id="KW-0159">Chromosome partition</keyword>
<dbReference type="AlphaFoldDB" id="A0A212J9H2"/>
<dbReference type="RefSeq" id="WP_296939603.1">
    <property type="nucleotide sequence ID" value="NZ_LT599032.1"/>
</dbReference>
<dbReference type="SUPFAM" id="SSF110849">
    <property type="entry name" value="ParB/Sulfiredoxin"/>
    <property type="match status" value="1"/>
</dbReference>
<dbReference type="InterPro" id="IPR041468">
    <property type="entry name" value="HTH_ParB/Spo0J"/>
</dbReference>
<evidence type="ECO:0000256" key="2">
    <source>
        <dbReference type="ARBA" id="ARBA00022829"/>
    </source>
</evidence>
<dbReference type="FunFam" id="1.10.10.2830:FF:000001">
    <property type="entry name" value="Chromosome partitioning protein ParB"/>
    <property type="match status" value="1"/>
</dbReference>
<feature type="domain" description="ParB-like N-terminal" evidence="4">
    <location>
        <begin position="29"/>
        <end position="119"/>
    </location>
</feature>
<dbReference type="SMART" id="SM00470">
    <property type="entry name" value="ParB"/>
    <property type="match status" value="1"/>
</dbReference>
<reference evidence="5" key="1">
    <citation type="submission" date="2016-04" db="EMBL/GenBank/DDBJ databases">
        <authorList>
            <person name="Evans L.H."/>
            <person name="Alamgir A."/>
            <person name="Owens N."/>
            <person name="Weber N.D."/>
            <person name="Virtaneva K."/>
            <person name="Barbian K."/>
            <person name="Babar A."/>
            <person name="Rosenke K."/>
        </authorList>
    </citation>
    <scope>NUCLEOTIDE SEQUENCE</scope>
    <source>
        <strain evidence="5">86-1</strain>
    </source>
</reference>
<dbReference type="PANTHER" id="PTHR33375">
    <property type="entry name" value="CHROMOSOME-PARTITIONING PROTEIN PARB-RELATED"/>
    <property type="match status" value="1"/>
</dbReference>
<dbReference type="GO" id="GO:0003677">
    <property type="term" value="F:DNA binding"/>
    <property type="evidence" value="ECO:0007669"/>
    <property type="project" value="UniProtKB-KW"/>
</dbReference>
<dbReference type="InterPro" id="IPR036086">
    <property type="entry name" value="ParB/Sulfiredoxin_sf"/>
</dbReference>
<comment type="similarity">
    <text evidence="1">Belongs to the ParB family.</text>
</comment>
<dbReference type="FunFam" id="3.90.1530.30:FF:000001">
    <property type="entry name" value="Chromosome partitioning protein ParB"/>
    <property type="match status" value="1"/>
</dbReference>
<evidence type="ECO:0000313" key="5">
    <source>
        <dbReference type="EMBL" id="SBV96049.1"/>
    </source>
</evidence>
<sequence>MAKRMVLGRGLDALITIDEVKTEGSSSINEIELSKIQVNPDQPRHVFDEEALQELAASIRQIGVIQPITLRKIDDDLYQIIAGERRYRASSIAGLSSIPAYIRTAEDETVMEMALIENIQREDLNSIEIALAYQNLIEAYNLTQERLSERIGKKRTTIANYLRLLKLPAEIQMGIRDKKIDMAHARTLVTLEDAAAQLEVYELILEEGLSVRKVEEYVRAIAKGEKLEDLLKEEKVVETVKKSGVKKATPEEFEILKTHLSKFFSTKVQLTCNDKGKGKISIPFKTEEELERIISIFDQLKK</sequence>
<dbReference type="InterPro" id="IPR057240">
    <property type="entry name" value="ParB_dimer_C"/>
</dbReference>
<dbReference type="Gene3D" id="1.10.10.2830">
    <property type="match status" value="1"/>
</dbReference>
<dbReference type="CDD" id="cd16393">
    <property type="entry name" value="SPO0J_N"/>
    <property type="match status" value="1"/>
</dbReference>
<organism evidence="5">
    <name type="scientific">uncultured Dysgonomonas sp</name>
    <dbReference type="NCBI Taxonomy" id="206096"/>
    <lineage>
        <taxon>Bacteria</taxon>
        <taxon>Pseudomonadati</taxon>
        <taxon>Bacteroidota</taxon>
        <taxon>Bacteroidia</taxon>
        <taxon>Bacteroidales</taxon>
        <taxon>Dysgonomonadaceae</taxon>
        <taxon>Dysgonomonas</taxon>
        <taxon>environmental samples</taxon>
    </lineage>
</organism>
<gene>
    <name evidence="5" type="ORF">KL86DYS1_11551</name>
</gene>
<dbReference type="InterPro" id="IPR004437">
    <property type="entry name" value="ParB/RepB/Spo0J"/>
</dbReference>
<dbReference type="EMBL" id="FLUM01000001">
    <property type="protein sequence ID" value="SBV96049.1"/>
    <property type="molecule type" value="Genomic_DNA"/>
</dbReference>
<dbReference type="GO" id="GO:0005694">
    <property type="term" value="C:chromosome"/>
    <property type="evidence" value="ECO:0007669"/>
    <property type="project" value="TreeGrafter"/>
</dbReference>
<keyword evidence="3" id="KW-0238">DNA-binding</keyword>
<name>A0A212J9H2_9BACT</name>
<evidence type="ECO:0000259" key="4">
    <source>
        <dbReference type="SMART" id="SM00470"/>
    </source>
</evidence>
<dbReference type="Pfam" id="PF17762">
    <property type="entry name" value="HTH_ParB"/>
    <property type="match status" value="1"/>
</dbReference>
<protein>
    <recommendedName>
        <fullName evidence="4">ParB-like N-terminal domain-containing protein</fullName>
    </recommendedName>
</protein>
<dbReference type="PANTHER" id="PTHR33375:SF1">
    <property type="entry name" value="CHROMOSOME-PARTITIONING PROTEIN PARB-RELATED"/>
    <property type="match status" value="1"/>
</dbReference>
<dbReference type="SUPFAM" id="SSF109709">
    <property type="entry name" value="KorB DNA-binding domain-like"/>
    <property type="match status" value="1"/>
</dbReference>
<dbReference type="GO" id="GO:0045881">
    <property type="term" value="P:positive regulation of sporulation resulting in formation of a cellular spore"/>
    <property type="evidence" value="ECO:0007669"/>
    <property type="project" value="TreeGrafter"/>
</dbReference>
<dbReference type="Pfam" id="PF23552">
    <property type="entry name" value="ParB_C"/>
    <property type="match status" value="1"/>
</dbReference>
<dbReference type="InterPro" id="IPR050336">
    <property type="entry name" value="Chromosome_partition/occlusion"/>
</dbReference>
<dbReference type="Pfam" id="PF02195">
    <property type="entry name" value="ParB_N"/>
    <property type="match status" value="1"/>
</dbReference>
<accession>A0A212J9H2</accession>